<proteinExistence type="predicted"/>
<dbReference type="PANTHER" id="PTHR30457">
    <property type="entry name" value="5'-NUCLEOTIDASE SURE"/>
    <property type="match status" value="1"/>
</dbReference>
<dbReference type="InterPro" id="IPR030048">
    <property type="entry name" value="SurE"/>
</dbReference>
<protein>
    <submittedName>
        <fullName evidence="2">5'-nucleotidase surE</fullName>
    </submittedName>
</protein>
<comment type="caution">
    <text evidence="2">The sequence shown here is derived from an EMBL/GenBank/DDBJ whole genome shotgun (WGS) entry which is preliminary data.</text>
</comment>
<dbReference type="AlphaFoldDB" id="A0A834WRE0"/>
<reference evidence="2" key="1">
    <citation type="submission" date="2020-09" db="EMBL/GenBank/DDBJ databases">
        <title>Genome-Enabled Discovery of Anthraquinone Biosynthesis in Senna tora.</title>
        <authorList>
            <person name="Kang S.-H."/>
            <person name="Pandey R.P."/>
            <person name="Lee C.-M."/>
            <person name="Sim J.-S."/>
            <person name="Jeong J.-T."/>
            <person name="Choi B.-S."/>
            <person name="Jung M."/>
            <person name="Ginzburg D."/>
            <person name="Zhao K."/>
            <person name="Won S.Y."/>
            <person name="Oh T.-J."/>
            <person name="Yu Y."/>
            <person name="Kim N.-H."/>
            <person name="Lee O.R."/>
            <person name="Lee T.-H."/>
            <person name="Bashyal P."/>
            <person name="Kim T.-S."/>
            <person name="Lee W.-H."/>
            <person name="Kawkins C."/>
            <person name="Kim C.-K."/>
            <person name="Kim J.S."/>
            <person name="Ahn B.O."/>
            <person name="Rhee S.Y."/>
            <person name="Sohng J.K."/>
        </authorList>
    </citation>
    <scope>NUCLEOTIDE SEQUENCE</scope>
    <source>
        <tissue evidence="2">Leaf</tissue>
    </source>
</reference>
<name>A0A834WRE0_9FABA</name>
<dbReference type="GO" id="GO:0008252">
    <property type="term" value="F:nucleotidase activity"/>
    <property type="evidence" value="ECO:0007669"/>
    <property type="project" value="InterPro"/>
</dbReference>
<evidence type="ECO:0000313" key="3">
    <source>
        <dbReference type="Proteomes" id="UP000634136"/>
    </source>
</evidence>
<evidence type="ECO:0000256" key="1">
    <source>
        <dbReference type="SAM" id="MobiDB-lite"/>
    </source>
</evidence>
<evidence type="ECO:0000313" key="2">
    <source>
        <dbReference type="EMBL" id="KAF7826879.1"/>
    </source>
</evidence>
<feature type="compositionally biased region" description="Gly residues" evidence="1">
    <location>
        <begin position="104"/>
        <end position="113"/>
    </location>
</feature>
<dbReference type="Proteomes" id="UP000634136">
    <property type="component" value="Unassembled WGS sequence"/>
</dbReference>
<feature type="region of interest" description="Disordered" evidence="1">
    <location>
        <begin position="77"/>
        <end position="123"/>
    </location>
</feature>
<keyword evidence="3" id="KW-1185">Reference proteome</keyword>
<gene>
    <name evidence="2" type="ORF">G2W53_018043</name>
</gene>
<dbReference type="PANTHER" id="PTHR30457:SF16">
    <property type="entry name" value="SURVIVAL PROTEIN SURE-LIKE PHOSPHATASE_NUCLEOTIDASE DOMAIN-CONTAINING PROTEIN"/>
    <property type="match status" value="1"/>
</dbReference>
<sequence length="123" mass="13094">MGHLNYVKAGKRTLALRNDEKDAVSVCLPLIHATIRDIKKGIFPNNCFLNIGIHRCPLRNKRASMVIDGGGAVGGGFNGSFSPQSPLERSVKSIEDSKADGDRSGGAGEGGGTKWLSSQRLFP</sequence>
<feature type="compositionally biased region" description="Basic and acidic residues" evidence="1">
    <location>
        <begin position="89"/>
        <end position="103"/>
    </location>
</feature>
<dbReference type="EMBL" id="JAAIUW010000006">
    <property type="protein sequence ID" value="KAF7826879.1"/>
    <property type="molecule type" value="Genomic_DNA"/>
</dbReference>
<accession>A0A834WRE0</accession>
<organism evidence="2 3">
    <name type="scientific">Senna tora</name>
    <dbReference type="NCBI Taxonomy" id="362788"/>
    <lineage>
        <taxon>Eukaryota</taxon>
        <taxon>Viridiplantae</taxon>
        <taxon>Streptophyta</taxon>
        <taxon>Embryophyta</taxon>
        <taxon>Tracheophyta</taxon>
        <taxon>Spermatophyta</taxon>
        <taxon>Magnoliopsida</taxon>
        <taxon>eudicotyledons</taxon>
        <taxon>Gunneridae</taxon>
        <taxon>Pentapetalae</taxon>
        <taxon>rosids</taxon>
        <taxon>fabids</taxon>
        <taxon>Fabales</taxon>
        <taxon>Fabaceae</taxon>
        <taxon>Caesalpinioideae</taxon>
        <taxon>Cassia clade</taxon>
        <taxon>Senna</taxon>
    </lineage>
</organism>